<dbReference type="VEuPathDB" id="ToxoDB:TGDOM2_247620"/>
<sequence>MRYPPPANRILQELPSSWVLPQAIPLRDCAEGNAVRAIVPGASQQGQTMQRPESHDAAVCEENIQDTAREITSSLTDAQRNLRQAGRTAATNGFWTGHTCTAILQRRTGVPEVVQSRTRSNKRRNSRLARKSKSAVGTVDRQLVLIIQRRASTESHFPVCMKMNLSVHAVDRHLRPPEGAVPRCSSILLVTETQEGGCLSLISFPHEFEQQLKLQLLRCSLVLSLVCIRQSRDTVEKSLQ</sequence>
<dbReference type="AlphaFoldDB" id="A0A086KQR5"/>
<comment type="caution">
    <text evidence="2">The sequence shown here is derived from an EMBL/GenBank/DDBJ whole genome shotgun (WGS) entry which is preliminary data.</text>
</comment>
<feature type="region of interest" description="Disordered" evidence="1">
    <location>
        <begin position="111"/>
        <end position="134"/>
    </location>
</feature>
<accession>A0A086KQR5</accession>
<dbReference type="Proteomes" id="UP000028837">
    <property type="component" value="Unassembled WGS sequence"/>
</dbReference>
<proteinExistence type="predicted"/>
<evidence type="ECO:0000313" key="3">
    <source>
        <dbReference type="Proteomes" id="UP000028837"/>
    </source>
</evidence>
<evidence type="ECO:0000313" key="2">
    <source>
        <dbReference type="EMBL" id="KFG46733.1"/>
    </source>
</evidence>
<gene>
    <name evidence="2" type="ORF">TGDOM2_247620</name>
</gene>
<evidence type="ECO:0000256" key="1">
    <source>
        <dbReference type="SAM" id="MobiDB-lite"/>
    </source>
</evidence>
<dbReference type="EMBL" id="AHZU02000252">
    <property type="protein sequence ID" value="KFG46733.1"/>
    <property type="molecule type" value="Genomic_DNA"/>
</dbReference>
<organism evidence="2 3">
    <name type="scientific">Toxoplasma gondii GAB2-2007-GAL-DOM2</name>
    <dbReference type="NCBI Taxonomy" id="1130820"/>
    <lineage>
        <taxon>Eukaryota</taxon>
        <taxon>Sar</taxon>
        <taxon>Alveolata</taxon>
        <taxon>Apicomplexa</taxon>
        <taxon>Conoidasida</taxon>
        <taxon>Coccidia</taxon>
        <taxon>Eucoccidiorida</taxon>
        <taxon>Eimeriorina</taxon>
        <taxon>Sarcocystidae</taxon>
        <taxon>Toxoplasma</taxon>
    </lineage>
</organism>
<reference evidence="2 3" key="1">
    <citation type="submission" date="2014-02" db="EMBL/GenBank/DDBJ databases">
        <authorList>
            <person name="Sibley D."/>
            <person name="Venepally P."/>
            <person name="Karamycheva S."/>
            <person name="Hadjithomas M."/>
            <person name="Khan A."/>
            <person name="Brunk B."/>
            <person name="Roos D."/>
            <person name="Caler E."/>
            <person name="Lorenzi H."/>
        </authorList>
    </citation>
    <scope>NUCLEOTIDE SEQUENCE [LARGE SCALE GENOMIC DNA]</scope>
    <source>
        <strain evidence="2 3">GAB2-2007-GAL-DOM2</strain>
    </source>
</reference>
<feature type="compositionally biased region" description="Basic residues" evidence="1">
    <location>
        <begin position="119"/>
        <end position="133"/>
    </location>
</feature>
<protein>
    <submittedName>
        <fullName evidence="2">Uncharacterized protein</fullName>
    </submittedName>
</protein>
<name>A0A086KQR5_TOXGO</name>